<accession>A0ABP1G348</accession>
<dbReference type="Pfam" id="PF18117">
    <property type="entry name" value="EDS1_EP"/>
    <property type="match status" value="1"/>
</dbReference>
<dbReference type="InterPro" id="IPR041266">
    <property type="entry name" value="EDS1_EP"/>
</dbReference>
<sequence length="235" mass="27228">MFAAGMGFDMDFSKAALICGVGLCVGLARLSAFKKARTEQIRLAQDLRKRYTLEMQKYLDTLHTYKKRHQPSYYLHWQSAFKPDEDMGSAEKAVETARCILADYWDELLECYESGLLPAKSWIPEWVPRGPFWVPKDMLEPEGNILRKAEDYMRLVEPIDVANWYRLGIHEQTGKDGTAKGDYSSNHPMRPGRYSKIEKYLKRENKEEWHKELDKIVNASKPVAYPGPVKHHDEA</sequence>
<gene>
    <name evidence="2" type="primary">g9599</name>
    <name evidence="2" type="ORF">VP750_LOCUS8652</name>
</gene>
<dbReference type="EMBL" id="CAXHTA020000016">
    <property type="protein sequence ID" value="CAL5226746.1"/>
    <property type="molecule type" value="Genomic_DNA"/>
</dbReference>
<protein>
    <submittedName>
        <fullName evidence="2">G9599 protein</fullName>
    </submittedName>
</protein>
<evidence type="ECO:0000259" key="1">
    <source>
        <dbReference type="Pfam" id="PF18117"/>
    </source>
</evidence>
<proteinExistence type="predicted"/>
<evidence type="ECO:0000313" key="3">
    <source>
        <dbReference type="Proteomes" id="UP001497392"/>
    </source>
</evidence>
<feature type="domain" description="EDS1 EP" evidence="1">
    <location>
        <begin position="143"/>
        <end position="211"/>
    </location>
</feature>
<keyword evidence="3" id="KW-1185">Reference proteome</keyword>
<reference evidence="2 3" key="1">
    <citation type="submission" date="2024-06" db="EMBL/GenBank/DDBJ databases">
        <authorList>
            <person name="Kraege A."/>
            <person name="Thomma B."/>
        </authorList>
    </citation>
    <scope>NUCLEOTIDE SEQUENCE [LARGE SCALE GENOMIC DNA]</scope>
</reference>
<organism evidence="2 3">
    <name type="scientific">Coccomyxa viridis</name>
    <dbReference type="NCBI Taxonomy" id="1274662"/>
    <lineage>
        <taxon>Eukaryota</taxon>
        <taxon>Viridiplantae</taxon>
        <taxon>Chlorophyta</taxon>
        <taxon>core chlorophytes</taxon>
        <taxon>Trebouxiophyceae</taxon>
        <taxon>Trebouxiophyceae incertae sedis</taxon>
        <taxon>Coccomyxaceae</taxon>
        <taxon>Coccomyxa</taxon>
    </lineage>
</organism>
<evidence type="ECO:0000313" key="2">
    <source>
        <dbReference type="EMBL" id="CAL5226746.1"/>
    </source>
</evidence>
<comment type="caution">
    <text evidence="2">The sequence shown here is derived from an EMBL/GenBank/DDBJ whole genome shotgun (WGS) entry which is preliminary data.</text>
</comment>
<dbReference type="Proteomes" id="UP001497392">
    <property type="component" value="Unassembled WGS sequence"/>
</dbReference>
<name>A0ABP1G348_9CHLO</name>